<sequence>MEAPDREMKMSEAGANQRDEWAELSEERAELLPDRTTLAAVEIGRKEFYPSNVAVENPTSNNFPVGSPASNNAIVANASAPEVTGGFMPILITLMPSINVIVQKSDLDSLDVGHHSDDGYSDDAPVSEGHADTPVSEGHADTPVSEGHADALADEGNTHDSPVDDGRAADPYADGNGWMDFLRRLFGR</sequence>
<evidence type="ECO:0000313" key="3">
    <source>
        <dbReference type="Proteomes" id="UP000188929"/>
    </source>
</evidence>
<keyword evidence="3" id="KW-1185">Reference proteome</keyword>
<reference evidence="3" key="1">
    <citation type="submission" date="2016-10" db="EMBL/GenBank/DDBJ databases">
        <title>Frankia sp. NRRL B-16386 Genome sequencing.</title>
        <authorList>
            <person name="Ghodhbane-Gtari F."/>
            <person name="Swanson E."/>
            <person name="Gueddou A."/>
            <person name="Hezbri K."/>
            <person name="Ktari K."/>
            <person name="Nouioui I."/>
            <person name="Morris K."/>
            <person name="Simpson S."/>
            <person name="Abebe-Akele F."/>
            <person name="Thomas K."/>
            <person name="Gtari M."/>
            <person name="Tisa L.S."/>
        </authorList>
    </citation>
    <scope>NUCLEOTIDE SEQUENCE [LARGE SCALE GENOMIC DNA]</scope>
    <source>
        <strain evidence="3">NRRL B-16386</strain>
    </source>
</reference>
<proteinExistence type="predicted"/>
<dbReference type="AlphaFoldDB" id="A0A1V2I448"/>
<feature type="region of interest" description="Disordered" evidence="1">
    <location>
        <begin position="113"/>
        <end position="172"/>
    </location>
</feature>
<dbReference type="EMBL" id="MOMC01000067">
    <property type="protein sequence ID" value="ONH24787.1"/>
    <property type="molecule type" value="Genomic_DNA"/>
</dbReference>
<feature type="compositionally biased region" description="Basic and acidic residues" evidence="1">
    <location>
        <begin position="17"/>
        <end position="28"/>
    </location>
</feature>
<gene>
    <name evidence="2" type="ORF">BL253_29180</name>
</gene>
<evidence type="ECO:0000256" key="1">
    <source>
        <dbReference type="SAM" id="MobiDB-lite"/>
    </source>
</evidence>
<evidence type="ECO:0000313" key="2">
    <source>
        <dbReference type="EMBL" id="ONH24787.1"/>
    </source>
</evidence>
<feature type="region of interest" description="Disordered" evidence="1">
    <location>
        <begin position="1"/>
        <end position="28"/>
    </location>
</feature>
<organism evidence="2 3">
    <name type="scientific">Pseudofrankia asymbiotica</name>
    <dbReference type="NCBI Taxonomy" id="1834516"/>
    <lineage>
        <taxon>Bacteria</taxon>
        <taxon>Bacillati</taxon>
        <taxon>Actinomycetota</taxon>
        <taxon>Actinomycetes</taxon>
        <taxon>Frankiales</taxon>
        <taxon>Frankiaceae</taxon>
        <taxon>Pseudofrankia</taxon>
    </lineage>
</organism>
<comment type="caution">
    <text evidence="2">The sequence shown here is derived from an EMBL/GenBank/DDBJ whole genome shotgun (WGS) entry which is preliminary data.</text>
</comment>
<feature type="compositionally biased region" description="Basic and acidic residues" evidence="1">
    <location>
        <begin position="147"/>
        <end position="168"/>
    </location>
</feature>
<dbReference type="Proteomes" id="UP000188929">
    <property type="component" value="Unassembled WGS sequence"/>
</dbReference>
<feature type="compositionally biased region" description="Basic and acidic residues" evidence="1">
    <location>
        <begin position="1"/>
        <end position="10"/>
    </location>
</feature>
<accession>A0A1V2I448</accession>
<protein>
    <submittedName>
        <fullName evidence="2">Uncharacterized protein</fullName>
    </submittedName>
</protein>
<name>A0A1V2I448_9ACTN</name>